<gene>
    <name evidence="3" type="ORF">GCM10010406_25460</name>
</gene>
<dbReference type="Proteomes" id="UP001501358">
    <property type="component" value="Unassembled WGS sequence"/>
</dbReference>
<proteinExistence type="predicted"/>
<name>A0ABN3LPV6_9ACTN</name>
<dbReference type="PANTHER" id="PTHR42059">
    <property type="entry name" value="TNT DOMAIN-CONTAINING PROTEIN"/>
    <property type="match status" value="1"/>
</dbReference>
<dbReference type="EMBL" id="BAAATA010000012">
    <property type="protein sequence ID" value="GAA2488239.1"/>
    <property type="molecule type" value="Genomic_DNA"/>
</dbReference>
<dbReference type="InterPro" id="IPR025331">
    <property type="entry name" value="TNT"/>
</dbReference>
<comment type="caution">
    <text evidence="3">The sequence shown here is derived from an EMBL/GenBank/DDBJ whole genome shotgun (WGS) entry which is preliminary data.</text>
</comment>
<keyword evidence="1" id="KW-0732">Signal</keyword>
<protein>
    <recommendedName>
        <fullName evidence="2">TNT domain-containing protein</fullName>
    </recommendedName>
</protein>
<dbReference type="PANTHER" id="PTHR42059:SF1">
    <property type="entry name" value="TNT DOMAIN-CONTAINING PROTEIN"/>
    <property type="match status" value="1"/>
</dbReference>
<reference evidence="3 4" key="1">
    <citation type="journal article" date="2019" name="Int. J. Syst. Evol. Microbiol.">
        <title>The Global Catalogue of Microorganisms (GCM) 10K type strain sequencing project: providing services to taxonomists for standard genome sequencing and annotation.</title>
        <authorList>
            <consortium name="The Broad Institute Genomics Platform"/>
            <consortium name="The Broad Institute Genome Sequencing Center for Infectious Disease"/>
            <person name="Wu L."/>
            <person name="Ma J."/>
        </authorList>
    </citation>
    <scope>NUCLEOTIDE SEQUENCE [LARGE SCALE GENOMIC DNA]</scope>
    <source>
        <strain evidence="3 4">JCM 6307</strain>
    </source>
</reference>
<organism evidence="3 4">
    <name type="scientific">Streptomyces thermolineatus</name>
    <dbReference type="NCBI Taxonomy" id="44033"/>
    <lineage>
        <taxon>Bacteria</taxon>
        <taxon>Bacillati</taxon>
        <taxon>Actinomycetota</taxon>
        <taxon>Actinomycetes</taxon>
        <taxon>Kitasatosporales</taxon>
        <taxon>Streptomycetaceae</taxon>
        <taxon>Streptomyces</taxon>
    </lineage>
</organism>
<sequence>MHLRRRLAVLVAGALFALGGSGTGAVAHAPSAHTAPTDGTVASDCRKEDRAAPATMPLDRPPGDRDDFYRGIWQLGPDELPRRGPIGEMLRGYDRTGGMSVSAFMRCYWNSDVKNWWYPKSEGFLLDDDDRPIKGKVTLRRGQYVDLFGTGEGRFLAPAGTPYKLRAIPPGNLNTYDDDYPYSYRLYKVGKSFPVDAGPVAAWFGQPGGGLQYVVNAQYFPPTTDRINIPWLLKRGYLERVN</sequence>
<evidence type="ECO:0000313" key="4">
    <source>
        <dbReference type="Proteomes" id="UP001501358"/>
    </source>
</evidence>
<dbReference type="Pfam" id="PF14021">
    <property type="entry name" value="TNT"/>
    <property type="match status" value="1"/>
</dbReference>
<feature type="domain" description="TNT" evidence="2">
    <location>
        <begin position="138"/>
        <end position="241"/>
    </location>
</feature>
<feature type="signal peptide" evidence="1">
    <location>
        <begin position="1"/>
        <end position="27"/>
    </location>
</feature>
<keyword evidence="4" id="KW-1185">Reference proteome</keyword>
<dbReference type="InterPro" id="IPR053024">
    <property type="entry name" value="Fungal_surface_NADase"/>
</dbReference>
<accession>A0ABN3LPV6</accession>
<evidence type="ECO:0000259" key="2">
    <source>
        <dbReference type="Pfam" id="PF14021"/>
    </source>
</evidence>
<evidence type="ECO:0000256" key="1">
    <source>
        <dbReference type="SAM" id="SignalP"/>
    </source>
</evidence>
<evidence type="ECO:0000313" key="3">
    <source>
        <dbReference type="EMBL" id="GAA2488239.1"/>
    </source>
</evidence>
<dbReference type="RefSeq" id="WP_344383315.1">
    <property type="nucleotide sequence ID" value="NZ_BAAATA010000012.1"/>
</dbReference>
<feature type="chain" id="PRO_5046533489" description="TNT domain-containing protein" evidence="1">
    <location>
        <begin position="28"/>
        <end position="242"/>
    </location>
</feature>